<evidence type="ECO:0000256" key="1">
    <source>
        <dbReference type="SAM" id="Phobius"/>
    </source>
</evidence>
<feature type="transmembrane region" description="Helical" evidence="1">
    <location>
        <begin position="407"/>
        <end position="436"/>
    </location>
</feature>
<dbReference type="Pfam" id="PF01433">
    <property type="entry name" value="Peptidase_M1"/>
    <property type="match status" value="1"/>
</dbReference>
<dbReference type="InterPro" id="IPR027268">
    <property type="entry name" value="Peptidase_M4/M1_CTD_sf"/>
</dbReference>
<feature type="transmembrane region" description="Helical" evidence="1">
    <location>
        <begin position="154"/>
        <end position="174"/>
    </location>
</feature>
<comment type="caution">
    <text evidence="3">The sequence shown here is derived from an EMBL/GenBank/DDBJ whole genome shotgun (WGS) entry which is preliminary data.</text>
</comment>
<gene>
    <name evidence="3" type="ORF">NV36_06040</name>
</gene>
<name>A0A0A2H1C0_9FLAO</name>
<dbReference type="GO" id="GO:0008270">
    <property type="term" value="F:zinc ion binding"/>
    <property type="evidence" value="ECO:0007669"/>
    <property type="project" value="InterPro"/>
</dbReference>
<dbReference type="OrthoDB" id="100605at2"/>
<feature type="transmembrane region" description="Helical" evidence="1">
    <location>
        <begin position="53"/>
        <end position="75"/>
    </location>
</feature>
<feature type="transmembrane region" description="Helical" evidence="1">
    <location>
        <begin position="248"/>
        <end position="267"/>
    </location>
</feature>
<keyword evidence="1" id="KW-0812">Transmembrane</keyword>
<dbReference type="AlphaFoldDB" id="A0A0A2H1C0"/>
<accession>A0A0A2H1C0</accession>
<organism evidence="3 4">
    <name type="scientific">Dokdonia donghaensis DSW-1</name>
    <dbReference type="NCBI Taxonomy" id="1300343"/>
    <lineage>
        <taxon>Bacteria</taxon>
        <taxon>Pseudomonadati</taxon>
        <taxon>Bacteroidota</taxon>
        <taxon>Flavobacteriia</taxon>
        <taxon>Flavobacteriales</taxon>
        <taxon>Flavobacteriaceae</taxon>
        <taxon>Dokdonia</taxon>
    </lineage>
</organism>
<feature type="transmembrane region" description="Helical" evidence="1">
    <location>
        <begin position="479"/>
        <end position="499"/>
    </location>
</feature>
<feature type="transmembrane region" description="Helical" evidence="1">
    <location>
        <begin position="367"/>
        <end position="386"/>
    </location>
</feature>
<evidence type="ECO:0000259" key="2">
    <source>
        <dbReference type="Pfam" id="PF01433"/>
    </source>
</evidence>
<feature type="transmembrane region" description="Helical" evidence="1">
    <location>
        <begin position="18"/>
        <end position="41"/>
    </location>
</feature>
<dbReference type="EMBL" id="JSAQ01000001">
    <property type="protein sequence ID" value="KGO06440.1"/>
    <property type="molecule type" value="Genomic_DNA"/>
</dbReference>
<feature type="domain" description="Peptidase M1 membrane alanine aminopeptidase" evidence="2">
    <location>
        <begin position="868"/>
        <end position="1054"/>
    </location>
</feature>
<dbReference type="KEGG" id="ddo:I597_0071"/>
<dbReference type="RefSeq" id="WP_035325454.1">
    <property type="nucleotide sequence ID" value="NZ_CP015125.1"/>
</dbReference>
<protein>
    <submittedName>
        <fullName evidence="3">Membrane protein</fullName>
    </submittedName>
</protein>
<dbReference type="GO" id="GO:0008237">
    <property type="term" value="F:metallopeptidase activity"/>
    <property type="evidence" value="ECO:0007669"/>
    <property type="project" value="InterPro"/>
</dbReference>
<evidence type="ECO:0000313" key="4">
    <source>
        <dbReference type="Proteomes" id="UP000030140"/>
    </source>
</evidence>
<dbReference type="SUPFAM" id="SSF55486">
    <property type="entry name" value="Metalloproteases ('zincins'), catalytic domain"/>
    <property type="match status" value="1"/>
</dbReference>
<reference evidence="3 4" key="1">
    <citation type="submission" date="2014-10" db="EMBL/GenBank/DDBJ databases">
        <title>Draft genome sequence of the proteorhodopsin-containing marine bacterium Dokdonia donghaensis.</title>
        <authorList>
            <person name="Gomez-Consarnau L."/>
            <person name="Gonzalez J.M."/>
            <person name="Riedel T."/>
            <person name="Jaenicke S."/>
            <person name="Wagner-Doebler I."/>
            <person name="Fuhrman J.A."/>
        </authorList>
    </citation>
    <scope>NUCLEOTIDE SEQUENCE [LARGE SCALE GENOMIC DNA]</scope>
    <source>
        <strain evidence="3 4">DSW-1</strain>
    </source>
</reference>
<feature type="transmembrane region" description="Helical" evidence="1">
    <location>
        <begin position="448"/>
        <end position="472"/>
    </location>
</feature>
<sequence>MFSTIYLHEIKTWFKKPLFYIFSAIMFLLAVLIMAAGLGVFSSDNVTVTSNVYLNSPLAITGILSQLAMLAYLLIPSITGGTIDRDFKNNMHNVLYSYPLTKVQYLLAKFSAAITINLLIAIATILGLLVGSVLPGSNEALLGPFSLWNYVQPFAFIIFPNVLFYSAIVFAIVVFTRNLNIGFMTVLTMIIIQLIATSMADNADDTFWYALFDPMANVALADATEYWTPVEQNNKSIPMVGTLLYNRLLWAGISFGILFLIIARFNFQQHAMRFNFFKKKAIRAVKKNSSKIQRIEMPAVTTDFSIVGQFKTLWQLVKSDTKYIITGWPFIIITFLAIVLTFVMMSFSQLIYNTAILPKTWTMLAEPSAYIVLFSFLLIHLYSGFLMDRAKAAHINQIVDVTPTKDWVFLVCRGISLFLMTAFLQVVLILCGLAFQTLKGFYDYQIDLYVFQAFLINVWKYVPWILLALLVHTLIKNKWVGLVTLLVIGIGVPLLQNAIGVQQAIFDFNSGGTPSPSDFDGYGTVLPRFYTFRVYWIAFGIILLMAAILFYRRGMGATAKARFAFAKARLTTPIITTALTSLIVFLGIGSYSWYINNVENELLTGKEREELRVQAERDLGKYAGIPQPRLVAVNTFMDMYPESRDFKAGATFTMVNKDSVAIDTLHVNLTDYPTEITLDREAEIVYDNEDYNYKMYAFAKAMQPGDTLVFKFTMENEENKFLDDKSPISTNGTFVNYGMFPSIGYDERFEIRNTEVRRKYDLAPKDRMPDPDTPGARDRNYIGGYSDWIDFEATLSTAPDQIAIAPGYLTKEWEEDGRKYYHYKMDSKMLNFYSFLSASYEVKREVYNGINLEIYHHPDHTYNLDRMMNGMKKGLDYYGNNYTPYQHKQVRIIEFPKAYGTFAQAFANTIPFSEGLGFVADVDDEDQDAVDYPLSITAHELAHQWWAHQVIGAPVKGATLLSESMSEYSSLKVLEKTYGKTQMRRFLKDAMDGYLTGRTAEQIKEQPLMYNENQQYIHYQKGSLVLYAMSDYLGEDVFNGVAKRFAEKYQFKASPYPTATEFVNDLRAVTPDSLQYLITDMFEKITLYDNKVDEASYTELPDGKYAVNVNAFVSKYHSQKKGKKQFVSKQGDSITYTPEGEEDAIVSLPLSDYIELGIFGEENEETGDENVLYLQKIKVSDINNNFDIIVDQKPVEAGIDPFNKLIDRRGSDNRKKVTENTATIEE</sequence>
<dbReference type="PATRIC" id="fig|1300343.5.peg.69"/>
<feature type="transmembrane region" description="Helical" evidence="1">
    <location>
        <begin position="323"/>
        <end position="347"/>
    </location>
</feature>
<dbReference type="InterPro" id="IPR014782">
    <property type="entry name" value="Peptidase_M1_dom"/>
</dbReference>
<feature type="transmembrane region" description="Helical" evidence="1">
    <location>
        <begin position="110"/>
        <end position="134"/>
    </location>
</feature>
<keyword evidence="1" id="KW-0472">Membrane</keyword>
<proteinExistence type="predicted"/>
<dbReference type="Gene3D" id="1.10.390.10">
    <property type="entry name" value="Neutral Protease Domain 2"/>
    <property type="match status" value="1"/>
</dbReference>
<feature type="transmembrane region" description="Helical" evidence="1">
    <location>
        <begin position="181"/>
        <end position="200"/>
    </location>
</feature>
<feature type="transmembrane region" description="Helical" evidence="1">
    <location>
        <begin position="572"/>
        <end position="594"/>
    </location>
</feature>
<evidence type="ECO:0000313" key="3">
    <source>
        <dbReference type="EMBL" id="KGO06440.1"/>
    </source>
</evidence>
<feature type="transmembrane region" description="Helical" evidence="1">
    <location>
        <begin position="534"/>
        <end position="551"/>
    </location>
</feature>
<keyword evidence="1" id="KW-1133">Transmembrane helix</keyword>
<dbReference type="Proteomes" id="UP000030140">
    <property type="component" value="Unassembled WGS sequence"/>
</dbReference>
<keyword evidence="4" id="KW-1185">Reference proteome</keyword>